<evidence type="ECO:0000256" key="3">
    <source>
        <dbReference type="ARBA" id="ARBA00022676"/>
    </source>
</evidence>
<feature type="compositionally biased region" description="Basic and acidic residues" evidence="6">
    <location>
        <begin position="274"/>
        <end position="286"/>
    </location>
</feature>
<keyword evidence="4" id="KW-0808">Transferase</keyword>
<feature type="region of interest" description="Disordered" evidence="6">
    <location>
        <begin position="349"/>
        <end position="390"/>
    </location>
</feature>
<evidence type="ECO:0000256" key="1">
    <source>
        <dbReference type="ARBA" id="ARBA00004606"/>
    </source>
</evidence>
<comment type="subcellular location">
    <subcellularLocation>
        <location evidence="1">Membrane</location>
        <topology evidence="1">Single-pass type II membrane protein</topology>
    </subcellularLocation>
</comment>
<proteinExistence type="inferred from homology"/>
<evidence type="ECO:0000256" key="6">
    <source>
        <dbReference type="SAM" id="MobiDB-lite"/>
    </source>
</evidence>
<dbReference type="InterPro" id="IPR029044">
    <property type="entry name" value="Nucleotide-diphossugar_trans"/>
</dbReference>
<feature type="region of interest" description="Disordered" evidence="6">
    <location>
        <begin position="664"/>
        <end position="729"/>
    </location>
</feature>
<organism evidence="7">
    <name type="scientific">Timema tahoe</name>
    <dbReference type="NCBI Taxonomy" id="61484"/>
    <lineage>
        <taxon>Eukaryota</taxon>
        <taxon>Metazoa</taxon>
        <taxon>Ecdysozoa</taxon>
        <taxon>Arthropoda</taxon>
        <taxon>Hexapoda</taxon>
        <taxon>Insecta</taxon>
        <taxon>Pterygota</taxon>
        <taxon>Neoptera</taxon>
        <taxon>Polyneoptera</taxon>
        <taxon>Phasmatodea</taxon>
        <taxon>Timematodea</taxon>
        <taxon>Timematoidea</taxon>
        <taxon>Timematidae</taxon>
        <taxon>Timema</taxon>
    </lineage>
</organism>
<dbReference type="AlphaFoldDB" id="A0A7R9NVZ3"/>
<feature type="compositionally biased region" description="Basic and acidic residues" evidence="6">
    <location>
        <begin position="358"/>
        <end position="370"/>
    </location>
</feature>
<evidence type="ECO:0000256" key="4">
    <source>
        <dbReference type="ARBA" id="ARBA00022679"/>
    </source>
</evidence>
<dbReference type="GO" id="GO:0035252">
    <property type="term" value="F:UDP-xylosyltransferase activity"/>
    <property type="evidence" value="ECO:0007669"/>
    <property type="project" value="TreeGrafter"/>
</dbReference>
<sequence>MVSGVNSGVMLMNLTRMRLFSWTDYVAPIYKEYKLTMTWGDQDIINIIFHFHPAMYFFTDKLYVYPCRYNYRPDHCMYMSVCHGAEQLGVAVLHGSRGSFHAEKLPAFRAIFKATEENQIDDIPNNIIYILDLYLYRGTLIWNPSIKIDGKVISRSHVVRYLDKNRNFTAHMEEVVGKALKRESPVGDSPALFRINKVGVISQITGEVAATYSQPSAGKVRGAPPTIGGECTTGGCHQKSLALLGVNDNPALSRATMAASVTSPTAGEVGASRSQKEDSVLLKADESSTGEAIGAPPTTGASSGLGLRISAGSLQSVGINADVGESSGNPPSTGGVRAADGQKALKALFRSDSPQTGKEGKSSRQHDGLKHNSANISTSRGNPGSPLLIKTASRPDLSLMRDESSQMLYDEFNGPAHKAKGKIPPIILCDVEDYSKVARAIQSKVREPVEAIRQPGIQHWSYELGRERLVRVVVKGLLTQTSPGDIQEELVEMGSPVKSITQMLSQWKWDQKTRERQRLLNFVVRLPESIPQGCIPHQPFAVRVEKYKSPRCSFHCKNRFRFGHVWKDCHANPRCGFCGGDHERVTCPEERKSPPKCLHSSAWRGCLTYKSLRVAGTVRASKAREGRMNGLSEVQKPSGHVAVRKATVTPALTPKLMVKSLASALSGRPTPPLRADEPAKSPFQNQPRLVLPFGRGPVQDRSSIPIPSKPSNHTPLPPPSPPTPEKRRLESSKIVLSYSRAFRDWSHGNFHSFSLIRSRNPRGVTVATWS</sequence>
<feature type="region of interest" description="Disordered" evidence="6">
    <location>
        <begin position="262"/>
        <end position="306"/>
    </location>
</feature>
<protein>
    <submittedName>
        <fullName evidence="7">Uncharacterized protein</fullName>
    </submittedName>
</protein>
<keyword evidence="3" id="KW-0328">Glycosyltransferase</keyword>
<reference evidence="7" key="1">
    <citation type="submission" date="2020-11" db="EMBL/GenBank/DDBJ databases">
        <authorList>
            <person name="Tran Van P."/>
        </authorList>
    </citation>
    <scope>NUCLEOTIDE SEQUENCE</scope>
</reference>
<evidence type="ECO:0000256" key="2">
    <source>
        <dbReference type="ARBA" id="ARBA00006351"/>
    </source>
</evidence>
<dbReference type="GO" id="GO:0016020">
    <property type="term" value="C:membrane"/>
    <property type="evidence" value="ECO:0007669"/>
    <property type="project" value="UniProtKB-SubCell"/>
</dbReference>
<evidence type="ECO:0000256" key="5">
    <source>
        <dbReference type="ARBA" id="ARBA00022968"/>
    </source>
</evidence>
<dbReference type="Gene3D" id="3.90.550.10">
    <property type="entry name" value="Spore Coat Polysaccharide Biosynthesis Protein SpsA, Chain A"/>
    <property type="match status" value="1"/>
</dbReference>
<dbReference type="EMBL" id="OE002174">
    <property type="protein sequence ID" value="CAD7458280.1"/>
    <property type="molecule type" value="Genomic_DNA"/>
</dbReference>
<name>A0A7R9NVZ3_9NEOP</name>
<accession>A0A7R9NVZ3</accession>
<feature type="compositionally biased region" description="Polar residues" evidence="6">
    <location>
        <begin position="372"/>
        <end position="382"/>
    </location>
</feature>
<keyword evidence="5" id="KW-0735">Signal-anchor</keyword>
<evidence type="ECO:0000313" key="7">
    <source>
        <dbReference type="EMBL" id="CAD7458280.1"/>
    </source>
</evidence>
<gene>
    <name evidence="7" type="ORF">TTEB3V08_LOCUS6263</name>
</gene>
<keyword evidence="5" id="KW-0812">Transmembrane</keyword>
<dbReference type="PANTHER" id="PTHR46012:SF2">
    <property type="entry name" value="IP22168P"/>
    <property type="match status" value="1"/>
</dbReference>
<dbReference type="SUPFAM" id="SSF53448">
    <property type="entry name" value="Nucleotide-diphospho-sugar transferases"/>
    <property type="match status" value="1"/>
</dbReference>
<comment type="similarity">
    <text evidence="2">Belongs to the glycosyltransferase 8 family.</text>
</comment>
<dbReference type="InterPro" id="IPR051993">
    <property type="entry name" value="Glycosyltransferase_8"/>
</dbReference>
<dbReference type="PANTHER" id="PTHR46012">
    <property type="entry name" value="IP22168P"/>
    <property type="match status" value="1"/>
</dbReference>
<dbReference type="GO" id="GO:0016266">
    <property type="term" value="P:protein O-linked glycosylation via N-acetyl-galactosamine"/>
    <property type="evidence" value="ECO:0007669"/>
    <property type="project" value="TreeGrafter"/>
</dbReference>